<sequence>MTKGRTVFINPTEDDLTASLSEIQKRTRVRGIEQSDLVAAWQQFKAERLPQMGLAGATEAPSHYRWPLQATLFQAIRITENLEGVILNRVAIPPGHPLTWPVPPDADGIERAHAIITAFWLHLSDQEITQVLP</sequence>
<comment type="caution">
    <text evidence="1">The sequence shown here is derived from an EMBL/GenBank/DDBJ whole genome shotgun (WGS) entry which is preliminary data.</text>
</comment>
<dbReference type="Proteomes" id="UP000433788">
    <property type="component" value="Unassembled WGS sequence"/>
</dbReference>
<organism evidence="1 2">
    <name type="scientific">Spiribacter salilacus</name>
    <dbReference type="NCBI Taxonomy" id="2664894"/>
    <lineage>
        <taxon>Bacteria</taxon>
        <taxon>Pseudomonadati</taxon>
        <taxon>Pseudomonadota</taxon>
        <taxon>Gammaproteobacteria</taxon>
        <taxon>Chromatiales</taxon>
        <taxon>Ectothiorhodospiraceae</taxon>
        <taxon>Spiribacter</taxon>
    </lineage>
</organism>
<keyword evidence="2" id="KW-1185">Reference proteome</keyword>
<evidence type="ECO:0000313" key="1">
    <source>
        <dbReference type="EMBL" id="MRH77170.1"/>
    </source>
</evidence>
<proteinExistence type="predicted"/>
<reference evidence="1 2" key="1">
    <citation type="submission" date="2019-11" db="EMBL/GenBank/DDBJ databases">
        <authorList>
            <person name="Zhang X.Y."/>
        </authorList>
    </citation>
    <scope>NUCLEOTIDE SEQUENCE [LARGE SCALE GENOMIC DNA]</scope>
    <source>
        <strain evidence="1 2">C176</strain>
    </source>
</reference>
<dbReference type="RefSeq" id="WP_153718245.1">
    <property type="nucleotide sequence ID" value="NZ_WJPP01000001.1"/>
</dbReference>
<gene>
    <name evidence="1" type="ORF">GH984_00385</name>
</gene>
<name>A0A6N7QNB1_9GAMM</name>
<protein>
    <submittedName>
        <fullName evidence="1">Uncharacterized protein</fullName>
    </submittedName>
</protein>
<dbReference type="AlphaFoldDB" id="A0A6N7QNB1"/>
<dbReference type="EMBL" id="WJPP01000001">
    <property type="protein sequence ID" value="MRH77170.1"/>
    <property type="molecule type" value="Genomic_DNA"/>
</dbReference>
<evidence type="ECO:0000313" key="2">
    <source>
        <dbReference type="Proteomes" id="UP000433788"/>
    </source>
</evidence>
<accession>A0A6N7QNB1</accession>